<dbReference type="Pfam" id="PF01844">
    <property type="entry name" value="HNH"/>
    <property type="match status" value="1"/>
</dbReference>
<comment type="caution">
    <text evidence="2">The sequence shown here is derived from an EMBL/GenBank/DDBJ whole genome shotgun (WGS) entry which is preliminary data.</text>
</comment>
<dbReference type="InterPro" id="IPR002711">
    <property type="entry name" value="HNH"/>
</dbReference>
<dbReference type="Gene3D" id="1.10.30.50">
    <property type="match status" value="1"/>
</dbReference>
<reference evidence="2" key="1">
    <citation type="journal article" date="2015" name="Nature">
        <title>Complex archaea that bridge the gap between prokaryotes and eukaryotes.</title>
        <authorList>
            <person name="Spang A."/>
            <person name="Saw J.H."/>
            <person name="Jorgensen S.L."/>
            <person name="Zaremba-Niedzwiedzka K."/>
            <person name="Martijn J."/>
            <person name="Lind A.E."/>
            <person name="van Eijk R."/>
            <person name="Schleper C."/>
            <person name="Guy L."/>
            <person name="Ettema T.J."/>
        </authorList>
    </citation>
    <scope>NUCLEOTIDE SEQUENCE</scope>
</reference>
<proteinExistence type="predicted"/>
<dbReference type="AlphaFoldDB" id="A0A0F9JGR8"/>
<feature type="domain" description="HNH nuclease" evidence="1">
    <location>
        <begin position="133"/>
        <end position="180"/>
    </location>
</feature>
<accession>A0A0F9JGR8</accession>
<dbReference type="GO" id="GO:0003676">
    <property type="term" value="F:nucleic acid binding"/>
    <property type="evidence" value="ECO:0007669"/>
    <property type="project" value="InterPro"/>
</dbReference>
<sequence>MKKCSKCKINKPITEFSKHKKTKDGLYSQCKSCASKAKKIYYENNKEEICTKNKKYYEDNIERKREYQKKYIVENKDKTSIYDKKWKKDNPDKLKISRDKWAKDNSDKLRSKSRKRRAQKLKVGENYSIQDEVITRNAFENKCANCRSEKNLHIDHHMPLSKGYALSLGNAVLLCSKCNISKSSKLPNKFYDDGKLNIIKKVLKNLLK</sequence>
<dbReference type="GO" id="GO:0008270">
    <property type="term" value="F:zinc ion binding"/>
    <property type="evidence" value="ECO:0007669"/>
    <property type="project" value="InterPro"/>
</dbReference>
<protein>
    <recommendedName>
        <fullName evidence="1">HNH nuclease domain-containing protein</fullName>
    </recommendedName>
</protein>
<dbReference type="InterPro" id="IPR003615">
    <property type="entry name" value="HNH_nuc"/>
</dbReference>
<evidence type="ECO:0000259" key="1">
    <source>
        <dbReference type="SMART" id="SM00507"/>
    </source>
</evidence>
<name>A0A0F9JGR8_9ZZZZ</name>
<evidence type="ECO:0000313" key="2">
    <source>
        <dbReference type="EMBL" id="KKM69059.1"/>
    </source>
</evidence>
<organism evidence="2">
    <name type="scientific">marine sediment metagenome</name>
    <dbReference type="NCBI Taxonomy" id="412755"/>
    <lineage>
        <taxon>unclassified sequences</taxon>
        <taxon>metagenomes</taxon>
        <taxon>ecological metagenomes</taxon>
    </lineage>
</organism>
<dbReference type="EMBL" id="LAZR01010056">
    <property type="protein sequence ID" value="KKM69059.1"/>
    <property type="molecule type" value="Genomic_DNA"/>
</dbReference>
<dbReference type="SMART" id="SM00507">
    <property type="entry name" value="HNHc"/>
    <property type="match status" value="1"/>
</dbReference>
<dbReference type="GO" id="GO:0004519">
    <property type="term" value="F:endonuclease activity"/>
    <property type="evidence" value="ECO:0007669"/>
    <property type="project" value="InterPro"/>
</dbReference>
<gene>
    <name evidence="2" type="ORF">LCGC14_1454580</name>
</gene>
<dbReference type="CDD" id="cd00085">
    <property type="entry name" value="HNHc"/>
    <property type="match status" value="1"/>
</dbReference>